<keyword evidence="4" id="KW-0269">Exonuclease</keyword>
<dbReference type="EMBL" id="LT598483">
    <property type="protein sequence ID" value="SCU79102.1"/>
    <property type="molecule type" value="Genomic_DNA"/>
</dbReference>
<protein>
    <submittedName>
        <fullName evidence="7">LAME_0A07228g1_1</fullName>
    </submittedName>
</protein>
<proteinExistence type="inferred from homology"/>
<dbReference type="NCBIfam" id="NF003765">
    <property type="entry name" value="PRK05359.1"/>
    <property type="match status" value="1"/>
</dbReference>
<evidence type="ECO:0000259" key="6">
    <source>
        <dbReference type="SMART" id="SM00479"/>
    </source>
</evidence>
<dbReference type="OrthoDB" id="270189at2759"/>
<dbReference type="InterPro" id="IPR012337">
    <property type="entry name" value="RNaseH-like_sf"/>
</dbReference>
<keyword evidence="2" id="KW-0540">Nuclease</keyword>
<accession>A0A1G4IR57</accession>
<sequence>MFEDILTRPMRAFLKAGSSIVPLLRHRFSGRSLRTKLGSLESFSDAGLRFSSGQNPYLKKVSFRKPKSFTMSSEVPEEPSNGISKPIVWIDCEMTGLDHTKDKIIEICCIITDENLNMVDEAGYESVVHCDRIILDGMDEWCVEHHSSSGLTQKVLESTKTTQQVEDELLAYVQKWIPTARRGVLAGNTVHMDRLFMLREFPKVVNHLFYRIIDVSTIMEVSFRHNPELASVFPRKKGAHTAKSDILESIAQLKWYREHYLKDSEETRDFVAQRKAEIEKQTQQETSDRDASSKTGVGAVVAAVKESFHETLNALKKESEDSNDEESPVKKQKLD</sequence>
<dbReference type="GO" id="GO:0005739">
    <property type="term" value="C:mitochondrion"/>
    <property type="evidence" value="ECO:0007669"/>
    <property type="project" value="TreeGrafter"/>
</dbReference>
<dbReference type="SUPFAM" id="SSF53098">
    <property type="entry name" value="Ribonuclease H-like"/>
    <property type="match status" value="1"/>
</dbReference>
<evidence type="ECO:0000256" key="4">
    <source>
        <dbReference type="ARBA" id="ARBA00022839"/>
    </source>
</evidence>
<evidence type="ECO:0000256" key="2">
    <source>
        <dbReference type="ARBA" id="ARBA00022722"/>
    </source>
</evidence>
<name>A0A1G4IR57_9SACH</name>
<evidence type="ECO:0000256" key="3">
    <source>
        <dbReference type="ARBA" id="ARBA00022801"/>
    </source>
</evidence>
<dbReference type="SMART" id="SM00479">
    <property type="entry name" value="EXOIII"/>
    <property type="match status" value="1"/>
</dbReference>
<keyword evidence="3" id="KW-0378">Hydrolase</keyword>
<feature type="compositionally biased region" description="Basic and acidic residues" evidence="5">
    <location>
        <begin position="275"/>
        <end position="292"/>
    </location>
</feature>
<keyword evidence="8" id="KW-1185">Reference proteome</keyword>
<dbReference type="InterPro" id="IPR022894">
    <property type="entry name" value="Oligoribonuclease"/>
</dbReference>
<dbReference type="FunFam" id="3.30.420.10:FF:000003">
    <property type="entry name" value="Oligoribonuclease"/>
    <property type="match status" value="1"/>
</dbReference>
<evidence type="ECO:0000313" key="7">
    <source>
        <dbReference type="EMBL" id="SCU79102.1"/>
    </source>
</evidence>
<evidence type="ECO:0000256" key="5">
    <source>
        <dbReference type="SAM" id="MobiDB-lite"/>
    </source>
</evidence>
<evidence type="ECO:0000313" key="8">
    <source>
        <dbReference type="Proteomes" id="UP000191144"/>
    </source>
</evidence>
<dbReference type="AlphaFoldDB" id="A0A1G4IR57"/>
<dbReference type="Pfam" id="PF00929">
    <property type="entry name" value="RNase_T"/>
    <property type="match status" value="1"/>
</dbReference>
<dbReference type="Proteomes" id="UP000191144">
    <property type="component" value="Chromosome A"/>
</dbReference>
<feature type="region of interest" description="Disordered" evidence="5">
    <location>
        <begin position="312"/>
        <end position="335"/>
    </location>
</feature>
<dbReference type="GO" id="GO:0000175">
    <property type="term" value="F:3'-5'-RNA exonuclease activity"/>
    <property type="evidence" value="ECO:0007669"/>
    <property type="project" value="InterPro"/>
</dbReference>
<gene>
    <name evidence="7" type="ORF">LAME_0A07228G</name>
</gene>
<dbReference type="InterPro" id="IPR036397">
    <property type="entry name" value="RNaseH_sf"/>
</dbReference>
<dbReference type="PANTHER" id="PTHR11046:SF0">
    <property type="entry name" value="OLIGORIBONUCLEASE, MITOCHONDRIAL"/>
    <property type="match status" value="1"/>
</dbReference>
<feature type="region of interest" description="Disordered" evidence="5">
    <location>
        <begin position="275"/>
        <end position="296"/>
    </location>
</feature>
<organism evidence="7 8">
    <name type="scientific">Lachancea meyersii CBS 8951</name>
    <dbReference type="NCBI Taxonomy" id="1266667"/>
    <lineage>
        <taxon>Eukaryota</taxon>
        <taxon>Fungi</taxon>
        <taxon>Dikarya</taxon>
        <taxon>Ascomycota</taxon>
        <taxon>Saccharomycotina</taxon>
        <taxon>Saccharomycetes</taxon>
        <taxon>Saccharomycetales</taxon>
        <taxon>Saccharomycetaceae</taxon>
        <taxon>Lachancea</taxon>
    </lineage>
</organism>
<dbReference type="InterPro" id="IPR013520">
    <property type="entry name" value="Ribonucl_H"/>
</dbReference>
<feature type="domain" description="Exonuclease" evidence="6">
    <location>
        <begin position="86"/>
        <end position="262"/>
    </location>
</feature>
<comment type="similarity">
    <text evidence="1">Belongs to the oligoribonuclease family.</text>
</comment>
<dbReference type="CDD" id="cd06135">
    <property type="entry name" value="Orn"/>
    <property type="match status" value="1"/>
</dbReference>
<evidence type="ECO:0000256" key="1">
    <source>
        <dbReference type="ARBA" id="ARBA00009921"/>
    </source>
</evidence>
<dbReference type="Gene3D" id="3.30.420.10">
    <property type="entry name" value="Ribonuclease H-like superfamily/Ribonuclease H"/>
    <property type="match status" value="1"/>
</dbReference>
<dbReference type="GO" id="GO:0003676">
    <property type="term" value="F:nucleic acid binding"/>
    <property type="evidence" value="ECO:0007669"/>
    <property type="project" value="InterPro"/>
</dbReference>
<dbReference type="PANTHER" id="PTHR11046">
    <property type="entry name" value="OLIGORIBONUCLEASE, MITOCHONDRIAL"/>
    <property type="match status" value="1"/>
</dbReference>
<reference evidence="8" key="1">
    <citation type="submission" date="2016-03" db="EMBL/GenBank/DDBJ databases">
        <authorList>
            <person name="Devillers Hugo."/>
        </authorList>
    </citation>
    <scope>NUCLEOTIDE SEQUENCE [LARGE SCALE GENOMIC DNA]</scope>
</reference>